<dbReference type="AlphaFoldDB" id="A0A1E8DZH4"/>
<evidence type="ECO:0000256" key="1">
    <source>
        <dbReference type="SAM" id="Phobius"/>
    </source>
</evidence>
<dbReference type="RefSeq" id="WP_070155382.1">
    <property type="nucleotide sequence ID" value="NZ_MKQS01000026.1"/>
</dbReference>
<keyword evidence="1" id="KW-0472">Membrane</keyword>
<organism evidence="2 3">
    <name type="scientific">Acinetobacter towneri</name>
    <dbReference type="NCBI Taxonomy" id="202956"/>
    <lineage>
        <taxon>Bacteria</taxon>
        <taxon>Pseudomonadati</taxon>
        <taxon>Pseudomonadota</taxon>
        <taxon>Gammaproteobacteria</taxon>
        <taxon>Moraxellales</taxon>
        <taxon>Moraxellaceae</taxon>
        <taxon>Acinetobacter</taxon>
    </lineage>
</organism>
<accession>A0A1E8DZH4</accession>
<keyword evidence="1" id="KW-1133">Transmembrane helix</keyword>
<comment type="caution">
    <text evidence="2">The sequence shown here is derived from an EMBL/GenBank/DDBJ whole genome shotgun (WGS) entry which is preliminary data.</text>
</comment>
<evidence type="ECO:0000313" key="2">
    <source>
        <dbReference type="EMBL" id="OFE42737.1"/>
    </source>
</evidence>
<sequence length="59" mass="6319">MSITFSGLKGSKNRLYDNSKTAFAVTHTAASIVLGMGILQTAFAVTHMASEKAQAFFHL</sequence>
<gene>
    <name evidence="2" type="ORF">BJN41_12540</name>
</gene>
<evidence type="ECO:0000313" key="3">
    <source>
        <dbReference type="Proteomes" id="UP000186931"/>
    </source>
</evidence>
<reference evidence="2 3" key="1">
    <citation type="submission" date="2016-10" db="EMBL/GenBank/DDBJ databases">
        <title>Genome of airborne Acinetobacter sp. 5-2Ac02 in the hospital environment: Species near to Acinetobacter towneri.</title>
        <authorList>
            <person name="Barbosa B."/>
            <person name="Fernandez-Garcia L."/>
            <person name="Gato E."/>
            <person name="Leao R."/>
            <person name="Albano R."/>
            <person name="Fernandez B."/>
            <person name="Fernandez-Cuenca F."/>
            <person name="Marques E."/>
            <person name="Tomas M."/>
        </authorList>
    </citation>
    <scope>NUCLEOTIDE SEQUENCE [LARGE SCALE GENOMIC DNA]</scope>
    <source>
        <strain evidence="2 3">5-2Ac02</strain>
    </source>
</reference>
<feature type="transmembrane region" description="Helical" evidence="1">
    <location>
        <begin position="21"/>
        <end position="43"/>
    </location>
</feature>
<protein>
    <submittedName>
        <fullName evidence="2">Uncharacterized protein</fullName>
    </submittedName>
</protein>
<keyword evidence="1" id="KW-0812">Transmembrane</keyword>
<proteinExistence type="predicted"/>
<dbReference type="EMBL" id="MKQS01000026">
    <property type="protein sequence ID" value="OFE42737.1"/>
    <property type="molecule type" value="Genomic_DNA"/>
</dbReference>
<dbReference type="Proteomes" id="UP000186931">
    <property type="component" value="Unassembled WGS sequence"/>
</dbReference>
<name>A0A1E8DZH4_9GAMM</name>